<dbReference type="EMBL" id="KB446563">
    <property type="protein sequence ID" value="EME78656.1"/>
    <property type="molecule type" value="Genomic_DNA"/>
</dbReference>
<keyword evidence="2" id="KW-1185">Reference proteome</keyword>
<evidence type="ECO:0000313" key="2">
    <source>
        <dbReference type="Proteomes" id="UP000016932"/>
    </source>
</evidence>
<dbReference type="GeneID" id="19337716"/>
<accession>M3A2N3</accession>
<reference evidence="1 2" key="1">
    <citation type="journal article" date="2012" name="PLoS Pathog.">
        <title>Diverse lifestyles and strategies of plant pathogenesis encoded in the genomes of eighteen Dothideomycetes fungi.</title>
        <authorList>
            <person name="Ohm R.A."/>
            <person name="Feau N."/>
            <person name="Henrissat B."/>
            <person name="Schoch C.L."/>
            <person name="Horwitz B.A."/>
            <person name="Barry K.W."/>
            <person name="Condon B.J."/>
            <person name="Copeland A.C."/>
            <person name="Dhillon B."/>
            <person name="Glaser F."/>
            <person name="Hesse C.N."/>
            <person name="Kosti I."/>
            <person name="LaButti K."/>
            <person name="Lindquist E.A."/>
            <person name="Lucas S."/>
            <person name="Salamov A.A."/>
            <person name="Bradshaw R.E."/>
            <person name="Ciuffetti L."/>
            <person name="Hamelin R.C."/>
            <person name="Kema G.H.J."/>
            <person name="Lawrence C."/>
            <person name="Scott J.A."/>
            <person name="Spatafora J.W."/>
            <person name="Turgeon B.G."/>
            <person name="de Wit P.J.G.M."/>
            <person name="Zhong S."/>
            <person name="Goodwin S.B."/>
            <person name="Grigoriev I.V."/>
        </authorList>
    </citation>
    <scope>NUCLEOTIDE SEQUENCE [LARGE SCALE GENOMIC DNA]</scope>
    <source>
        <strain evidence="1 2">CIRAD86</strain>
    </source>
</reference>
<organism evidence="1 2">
    <name type="scientific">Pseudocercospora fijiensis (strain CIRAD86)</name>
    <name type="common">Black leaf streak disease fungus</name>
    <name type="synonym">Mycosphaerella fijiensis</name>
    <dbReference type="NCBI Taxonomy" id="383855"/>
    <lineage>
        <taxon>Eukaryota</taxon>
        <taxon>Fungi</taxon>
        <taxon>Dikarya</taxon>
        <taxon>Ascomycota</taxon>
        <taxon>Pezizomycotina</taxon>
        <taxon>Dothideomycetes</taxon>
        <taxon>Dothideomycetidae</taxon>
        <taxon>Mycosphaerellales</taxon>
        <taxon>Mycosphaerellaceae</taxon>
        <taxon>Pseudocercospora</taxon>
    </lineage>
</organism>
<dbReference type="HOGENOM" id="CLU_2334551_0_0_1"/>
<sequence>MGQSGTCRWVLHCPRVAPTRRYLILACHKCRPFTTFPLILKKFVDRMTTPYGPSMSPIFYSNFKLGGWIHCRTPQQLDGVVSRVTPCTLARLPGLVPA</sequence>
<dbReference type="RefSeq" id="XP_007930979.1">
    <property type="nucleotide sequence ID" value="XM_007932788.1"/>
</dbReference>
<name>M3A2N3_PSEFD</name>
<dbReference type="VEuPathDB" id="FungiDB:MYCFIDRAFT_212444"/>
<dbReference type="KEGG" id="pfj:MYCFIDRAFT_212444"/>
<dbReference type="Proteomes" id="UP000016932">
    <property type="component" value="Unassembled WGS sequence"/>
</dbReference>
<proteinExistence type="predicted"/>
<evidence type="ECO:0000313" key="1">
    <source>
        <dbReference type="EMBL" id="EME78656.1"/>
    </source>
</evidence>
<dbReference type="AlphaFoldDB" id="M3A2N3"/>
<protein>
    <submittedName>
        <fullName evidence="1">Uncharacterized protein</fullName>
    </submittedName>
</protein>
<gene>
    <name evidence="1" type="ORF">MYCFIDRAFT_212444</name>
</gene>